<dbReference type="GO" id="GO:0020037">
    <property type="term" value="F:heme binding"/>
    <property type="evidence" value="ECO:0007669"/>
    <property type="project" value="InterPro"/>
</dbReference>
<dbReference type="InterPro" id="IPR036396">
    <property type="entry name" value="Cyt_P450_sf"/>
</dbReference>
<keyword evidence="5 9" id="KW-0560">Oxidoreductase</keyword>
<keyword evidence="3 8" id="KW-0349">Heme</keyword>
<organism evidence="11 12">
    <name type="scientific">Hypocrea jecorina (strain ATCC 56765 / BCRC 32924 / NRRL 11460 / Rut C-30)</name>
    <name type="common">Trichoderma reesei</name>
    <dbReference type="NCBI Taxonomy" id="1344414"/>
    <lineage>
        <taxon>Eukaryota</taxon>
        <taxon>Fungi</taxon>
        <taxon>Dikarya</taxon>
        <taxon>Ascomycota</taxon>
        <taxon>Pezizomycotina</taxon>
        <taxon>Sordariomycetes</taxon>
        <taxon>Hypocreomycetidae</taxon>
        <taxon>Hypocreales</taxon>
        <taxon>Hypocreaceae</taxon>
        <taxon>Trichoderma</taxon>
    </lineage>
</organism>
<dbReference type="KEGG" id="trr:M419DRAFT_85229"/>
<comment type="cofactor">
    <cofactor evidence="1 8">
        <name>heme</name>
        <dbReference type="ChEBI" id="CHEBI:30413"/>
    </cofactor>
</comment>
<dbReference type="GO" id="GO:0004497">
    <property type="term" value="F:monooxygenase activity"/>
    <property type="evidence" value="ECO:0007669"/>
    <property type="project" value="UniProtKB-KW"/>
</dbReference>
<name>A0A024S627_HYPJR</name>
<evidence type="ECO:0000256" key="3">
    <source>
        <dbReference type="ARBA" id="ARBA00022617"/>
    </source>
</evidence>
<dbReference type="EMBL" id="KI911155">
    <property type="protein sequence ID" value="ETR99676.1"/>
    <property type="molecule type" value="Genomic_DNA"/>
</dbReference>
<dbReference type="GO" id="GO:0005506">
    <property type="term" value="F:iron ion binding"/>
    <property type="evidence" value="ECO:0007669"/>
    <property type="project" value="InterPro"/>
</dbReference>
<dbReference type="OrthoDB" id="1470350at2759"/>
<dbReference type="InterPro" id="IPR001128">
    <property type="entry name" value="Cyt_P450"/>
</dbReference>
<sequence>MLSLEALLFSLRPEAAVALWLVVVGTVYLVSIPIYNIWFHPLRKYPGPRLWAATQIPFVRMIFSGKSHQKMLELHKTYGDVVRIAPDQLAFSDGAAWQDIMGHRKRGQGENGKDPVFWKSNQHSVISADRENHTRMRRTLAHGFSAHSMMEQQPLIQGYVDLLIQKLRENCADGSKPVEMTSWYNYTTFDVIGDLAFGEPFGCLENSDYHPWVSLIFDRIRVGAESIALRRLPFGEKLIQICLTKRERKRFQEHFELTQQKVNKRLALPSSRPDFMEVMTKREGDQKFSLPELWDNASLLIIAGSETTATTLSGVTYFLLTHPEVLEKVKNEVRSSFTSEDQIDLISVQKLNYMLAVLQETLRMYPPVPSAIPRRAQPGGDVICGQYVPENTILGIWQWPMYHLSKNFTLPDSFIPERWLGDARFSSDPKDVLQAFSFGPRNCIGKNLAYAEMRLILAKIMWHFDLTLHPDSADWMERQQAFTLWQKPDLNVFIKPRATQSE</sequence>
<keyword evidence="10" id="KW-0812">Transmembrane</keyword>
<evidence type="ECO:0000256" key="7">
    <source>
        <dbReference type="ARBA" id="ARBA00023033"/>
    </source>
</evidence>
<evidence type="ECO:0000256" key="5">
    <source>
        <dbReference type="ARBA" id="ARBA00023002"/>
    </source>
</evidence>
<dbReference type="GO" id="GO:0009403">
    <property type="term" value="P:toxin biosynthetic process"/>
    <property type="evidence" value="ECO:0007669"/>
    <property type="project" value="UniProtKB-ARBA"/>
</dbReference>
<dbReference type="CDD" id="cd11058">
    <property type="entry name" value="CYP60B-like"/>
    <property type="match status" value="1"/>
</dbReference>
<dbReference type="PROSITE" id="PS00086">
    <property type="entry name" value="CYTOCHROME_P450"/>
    <property type="match status" value="1"/>
</dbReference>
<evidence type="ECO:0000256" key="6">
    <source>
        <dbReference type="ARBA" id="ARBA00023004"/>
    </source>
</evidence>
<dbReference type="InterPro" id="IPR017972">
    <property type="entry name" value="Cyt_P450_CS"/>
</dbReference>
<proteinExistence type="inferred from homology"/>
<dbReference type="InterPro" id="IPR002401">
    <property type="entry name" value="Cyt_P450_E_grp-I"/>
</dbReference>
<keyword evidence="6 8" id="KW-0408">Iron</keyword>
<dbReference type="PRINTS" id="PR00385">
    <property type="entry name" value="P450"/>
</dbReference>
<dbReference type="HOGENOM" id="CLU_001570_14_11_1"/>
<dbReference type="AlphaFoldDB" id="A0A024S627"/>
<evidence type="ECO:0000256" key="10">
    <source>
        <dbReference type="SAM" id="Phobius"/>
    </source>
</evidence>
<evidence type="ECO:0000313" key="12">
    <source>
        <dbReference type="Proteomes" id="UP000024376"/>
    </source>
</evidence>
<dbReference type="InterPro" id="IPR050121">
    <property type="entry name" value="Cytochrome_P450_monoxygenase"/>
</dbReference>
<dbReference type="Pfam" id="PF00067">
    <property type="entry name" value="p450"/>
    <property type="match status" value="1"/>
</dbReference>
<evidence type="ECO:0000256" key="9">
    <source>
        <dbReference type="RuleBase" id="RU000461"/>
    </source>
</evidence>
<dbReference type="GO" id="GO:0016705">
    <property type="term" value="F:oxidoreductase activity, acting on paired donors, with incorporation or reduction of molecular oxygen"/>
    <property type="evidence" value="ECO:0007669"/>
    <property type="project" value="InterPro"/>
</dbReference>
<keyword evidence="10" id="KW-1133">Transmembrane helix</keyword>
<accession>A0A024S627</accession>
<feature type="transmembrane region" description="Helical" evidence="10">
    <location>
        <begin position="17"/>
        <end position="39"/>
    </location>
</feature>
<reference evidence="12" key="1">
    <citation type="journal article" date="2013" name="Ind. Biotechnol.">
        <title>Comparative genomics analysis of Trichoderma reesei strains.</title>
        <authorList>
            <person name="Koike H."/>
            <person name="Aerts A."/>
            <person name="LaButti K."/>
            <person name="Grigoriev I.V."/>
            <person name="Baker S.E."/>
        </authorList>
    </citation>
    <scope>NUCLEOTIDE SEQUENCE [LARGE SCALE GENOMIC DNA]</scope>
    <source>
        <strain evidence="12">ATCC 56765 / BCRC 32924 / NRRL 11460 / Rut C-30</strain>
    </source>
</reference>
<evidence type="ECO:0000256" key="1">
    <source>
        <dbReference type="ARBA" id="ARBA00001971"/>
    </source>
</evidence>
<evidence type="ECO:0000256" key="8">
    <source>
        <dbReference type="PIRSR" id="PIRSR602401-1"/>
    </source>
</evidence>
<keyword evidence="7 9" id="KW-0503">Monooxygenase</keyword>
<dbReference type="Proteomes" id="UP000024376">
    <property type="component" value="Unassembled WGS sequence"/>
</dbReference>
<dbReference type="PANTHER" id="PTHR24305">
    <property type="entry name" value="CYTOCHROME P450"/>
    <property type="match status" value="1"/>
</dbReference>
<evidence type="ECO:0000256" key="2">
    <source>
        <dbReference type="ARBA" id="ARBA00010617"/>
    </source>
</evidence>
<feature type="binding site" description="axial binding residue" evidence="8">
    <location>
        <position position="443"/>
    </location>
    <ligand>
        <name>heme</name>
        <dbReference type="ChEBI" id="CHEBI:30413"/>
    </ligand>
    <ligandPart>
        <name>Fe</name>
        <dbReference type="ChEBI" id="CHEBI:18248"/>
    </ligandPart>
</feature>
<protein>
    <submittedName>
        <fullName evidence="11">Cytochrome P450</fullName>
    </submittedName>
</protein>
<gene>
    <name evidence="11" type="ORF">M419DRAFT_85229</name>
</gene>
<dbReference type="PRINTS" id="PR00463">
    <property type="entry name" value="EP450I"/>
</dbReference>
<dbReference type="SUPFAM" id="SSF48264">
    <property type="entry name" value="Cytochrome P450"/>
    <property type="match status" value="1"/>
</dbReference>
<keyword evidence="10" id="KW-0472">Membrane</keyword>
<dbReference type="FunFam" id="1.10.630.10:FF:000047">
    <property type="entry name" value="Cytochrome P450 monooxygenase"/>
    <property type="match status" value="1"/>
</dbReference>
<dbReference type="Gene3D" id="1.10.630.10">
    <property type="entry name" value="Cytochrome P450"/>
    <property type="match status" value="1"/>
</dbReference>
<evidence type="ECO:0000256" key="4">
    <source>
        <dbReference type="ARBA" id="ARBA00022723"/>
    </source>
</evidence>
<comment type="similarity">
    <text evidence="2 9">Belongs to the cytochrome P450 family.</text>
</comment>
<dbReference type="PANTHER" id="PTHR24305:SF230">
    <property type="entry name" value="P450, PUTATIVE (EUROFUNG)-RELATED"/>
    <property type="match status" value="1"/>
</dbReference>
<evidence type="ECO:0000313" key="11">
    <source>
        <dbReference type="EMBL" id="ETR99676.1"/>
    </source>
</evidence>
<keyword evidence="4 8" id="KW-0479">Metal-binding</keyword>